<feature type="region of interest" description="Disordered" evidence="1">
    <location>
        <begin position="62"/>
        <end position="90"/>
    </location>
</feature>
<feature type="compositionally biased region" description="Polar residues" evidence="1">
    <location>
        <begin position="267"/>
        <end position="280"/>
    </location>
</feature>
<dbReference type="EMBL" id="JAHCVJ010000004">
    <property type="protein sequence ID" value="MBT0664848.1"/>
    <property type="molecule type" value="Genomic_DNA"/>
</dbReference>
<evidence type="ECO:0000313" key="2">
    <source>
        <dbReference type="EMBL" id="MBT0664848.1"/>
    </source>
</evidence>
<protein>
    <recommendedName>
        <fullName evidence="4">Zinc ribbon domain-containing protein</fullName>
    </recommendedName>
</protein>
<dbReference type="AlphaFoldDB" id="A0AAW4L1Q8"/>
<dbReference type="Proteomes" id="UP000811899">
    <property type="component" value="Unassembled WGS sequence"/>
</dbReference>
<evidence type="ECO:0000313" key="3">
    <source>
        <dbReference type="Proteomes" id="UP000811899"/>
    </source>
</evidence>
<feature type="region of interest" description="Disordered" evidence="1">
    <location>
        <begin position="260"/>
        <end position="290"/>
    </location>
</feature>
<feature type="region of interest" description="Disordered" evidence="1">
    <location>
        <begin position="315"/>
        <end position="336"/>
    </location>
</feature>
<accession>A0AAW4L1Q8</accession>
<gene>
    <name evidence="2" type="ORF">KI809_11100</name>
</gene>
<keyword evidence="3" id="KW-1185">Reference proteome</keyword>
<reference evidence="2 3" key="1">
    <citation type="submission" date="2021-05" db="EMBL/GenBank/DDBJ databases">
        <title>The draft genome of Geobacter pelophilus DSM 12255.</title>
        <authorList>
            <person name="Xu Z."/>
            <person name="Masuda Y."/>
            <person name="Itoh H."/>
            <person name="Senoo K."/>
        </authorList>
    </citation>
    <scope>NUCLEOTIDE SEQUENCE [LARGE SCALE GENOMIC DNA]</scope>
    <source>
        <strain evidence="2 3">DSM 12255</strain>
    </source>
</reference>
<evidence type="ECO:0000256" key="1">
    <source>
        <dbReference type="SAM" id="MobiDB-lite"/>
    </source>
</evidence>
<proteinExistence type="predicted"/>
<name>A0AAW4L1Q8_9BACT</name>
<comment type="caution">
    <text evidence="2">The sequence shown here is derived from an EMBL/GenBank/DDBJ whole genome shotgun (WGS) entry which is preliminary data.</text>
</comment>
<sequence>MKCPKCGYNSFEHLDSCKKCGNSLTAFKESLGLRALILPAGATMATVAQVASDDYNVTATTHDSTGDETFQWDMPSPGPVATKEDASTGDFDLDFGEEAKPATPAAADPFSFEDDLLSATSPQAEPPEQSPVAEFSFDLPDTQVAATSPSDVEISTGSGDLQIEAEAADNIFGEFAFETPDSQDAVMAPNDAGITQEALGHLAPQADNDNVFGEFSLDIGDNQGSESTLLDAATNLQSPDMASAIDDADAVFGEFSFEEPEVPAFSSAPTEQGNAQTTSDFPFDPFGDLDESAFKEEVSAPVSNPIGELDLDSFLATSEPATAPKDKDVTSGLEKQQLAGNDFDDLFGELAEKK</sequence>
<organism evidence="2 3">
    <name type="scientific">Geoanaerobacter pelophilus</name>
    <dbReference type="NCBI Taxonomy" id="60036"/>
    <lineage>
        <taxon>Bacteria</taxon>
        <taxon>Pseudomonadati</taxon>
        <taxon>Thermodesulfobacteriota</taxon>
        <taxon>Desulfuromonadia</taxon>
        <taxon>Geobacterales</taxon>
        <taxon>Geobacteraceae</taxon>
        <taxon>Geoanaerobacter</taxon>
    </lineage>
</organism>
<dbReference type="RefSeq" id="WP_214171625.1">
    <property type="nucleotide sequence ID" value="NZ_JAHCVJ010000004.1"/>
</dbReference>
<evidence type="ECO:0008006" key="4">
    <source>
        <dbReference type="Google" id="ProtNLM"/>
    </source>
</evidence>